<accession>A0AAN4ZH12</accession>
<dbReference type="EMBL" id="BTRK01000002">
    <property type="protein sequence ID" value="GMR37797.1"/>
    <property type="molecule type" value="Genomic_DNA"/>
</dbReference>
<evidence type="ECO:0000313" key="3">
    <source>
        <dbReference type="Proteomes" id="UP001328107"/>
    </source>
</evidence>
<name>A0AAN4ZH12_9BILA</name>
<proteinExistence type="predicted"/>
<protein>
    <submittedName>
        <fullName evidence="2">Uncharacterized protein</fullName>
    </submittedName>
</protein>
<dbReference type="Proteomes" id="UP001328107">
    <property type="component" value="Unassembled WGS sequence"/>
</dbReference>
<sequence length="112" mass="11885">SVILIVNCPTGPMLVFTSTSCSIDSVSISFRRPGNTSGVTSPRSPSSRVSSMARLPSNTNDVASSRRSSSTTQSAMPSRGRCSGFNDSDCRLEVLSFERFPDCAFSFTSSNG</sequence>
<keyword evidence="3" id="KW-1185">Reference proteome</keyword>
<organism evidence="2 3">
    <name type="scientific">Pristionchus mayeri</name>
    <dbReference type="NCBI Taxonomy" id="1317129"/>
    <lineage>
        <taxon>Eukaryota</taxon>
        <taxon>Metazoa</taxon>
        <taxon>Ecdysozoa</taxon>
        <taxon>Nematoda</taxon>
        <taxon>Chromadorea</taxon>
        <taxon>Rhabditida</taxon>
        <taxon>Rhabditina</taxon>
        <taxon>Diplogasteromorpha</taxon>
        <taxon>Diplogasteroidea</taxon>
        <taxon>Neodiplogasteridae</taxon>
        <taxon>Pristionchus</taxon>
    </lineage>
</organism>
<reference evidence="3" key="1">
    <citation type="submission" date="2022-10" db="EMBL/GenBank/DDBJ databases">
        <title>Genome assembly of Pristionchus species.</title>
        <authorList>
            <person name="Yoshida K."/>
            <person name="Sommer R.J."/>
        </authorList>
    </citation>
    <scope>NUCLEOTIDE SEQUENCE [LARGE SCALE GENOMIC DNA]</scope>
    <source>
        <strain evidence="3">RS5460</strain>
    </source>
</reference>
<feature type="compositionally biased region" description="Low complexity" evidence="1">
    <location>
        <begin position="65"/>
        <end position="74"/>
    </location>
</feature>
<dbReference type="AlphaFoldDB" id="A0AAN4ZH12"/>
<gene>
    <name evidence="2" type="ORF">PMAYCL1PPCAC_07992</name>
</gene>
<feature type="compositionally biased region" description="Low complexity" evidence="1">
    <location>
        <begin position="36"/>
        <end position="51"/>
    </location>
</feature>
<evidence type="ECO:0000256" key="1">
    <source>
        <dbReference type="SAM" id="MobiDB-lite"/>
    </source>
</evidence>
<feature type="region of interest" description="Disordered" evidence="1">
    <location>
        <begin position="32"/>
        <end position="87"/>
    </location>
</feature>
<evidence type="ECO:0000313" key="2">
    <source>
        <dbReference type="EMBL" id="GMR37797.1"/>
    </source>
</evidence>
<comment type="caution">
    <text evidence="2">The sequence shown here is derived from an EMBL/GenBank/DDBJ whole genome shotgun (WGS) entry which is preliminary data.</text>
</comment>
<feature type="non-terminal residue" evidence="2">
    <location>
        <position position="1"/>
    </location>
</feature>